<feature type="binding site" evidence="5">
    <location>
        <begin position="221"/>
        <end position="224"/>
    </location>
    <ligand>
        <name>pyridoxal 5'-phosphate</name>
        <dbReference type="ChEBI" id="CHEBI:597326"/>
    </ligand>
</feature>
<feature type="binding site" evidence="5">
    <location>
        <position position="278"/>
    </location>
    <ligand>
        <name>N(2)-acetyl-L-ornithine</name>
        <dbReference type="ChEBI" id="CHEBI:57805"/>
    </ligand>
</feature>
<gene>
    <name evidence="5" type="primary">argD</name>
    <name evidence="6" type="ORF">AAV35_009590</name>
</gene>
<reference evidence="7" key="1">
    <citation type="submission" date="2015-06" db="EMBL/GenBank/DDBJ databases">
        <title>Salimicrobium jeotgali MJ3, isolated from Myulchi jeot, a traditional Korean fermented seafood.</title>
        <authorList>
            <person name="Kim K.H."/>
            <person name="Jeon C.O."/>
            <person name="Jin H.M."/>
        </authorList>
    </citation>
    <scope>NUCLEOTIDE SEQUENCE [LARGE SCALE GENOMIC DNA]</scope>
    <source>
        <strain evidence="7">MJ3</strain>
    </source>
</reference>
<comment type="subcellular location">
    <subcellularLocation>
        <location evidence="5">Cytoplasm</location>
    </subcellularLocation>
</comment>
<evidence type="ECO:0000256" key="5">
    <source>
        <dbReference type="HAMAP-Rule" id="MF_01107"/>
    </source>
</evidence>
<dbReference type="Proteomes" id="UP000092654">
    <property type="component" value="Chromosome"/>
</dbReference>
<evidence type="ECO:0000313" key="6">
    <source>
        <dbReference type="EMBL" id="AKG05030.1"/>
    </source>
</evidence>
<feature type="modified residue" description="N6-(pyridoxal phosphate)lysine" evidence="5">
    <location>
        <position position="250"/>
    </location>
</feature>
<name>A0AAC8PSG9_9BACI</name>
<dbReference type="HAMAP" id="MF_01107">
    <property type="entry name" value="ArgD_aminotrans_3"/>
    <property type="match status" value="1"/>
</dbReference>
<dbReference type="Pfam" id="PF00202">
    <property type="entry name" value="Aminotran_3"/>
    <property type="match status" value="1"/>
</dbReference>
<keyword evidence="4 5" id="KW-0663">Pyridoxal phosphate</keyword>
<comment type="similarity">
    <text evidence="5">Belongs to the class-III pyridoxal-phosphate-dependent aminotransferase family. ArgD subfamily.</text>
</comment>
<evidence type="ECO:0000256" key="4">
    <source>
        <dbReference type="ARBA" id="ARBA00022898"/>
    </source>
</evidence>
<dbReference type="PROSITE" id="PS00600">
    <property type="entry name" value="AA_TRANSFER_CLASS_3"/>
    <property type="match status" value="1"/>
</dbReference>
<accession>A0AAC8PSG9</accession>
<dbReference type="InterPro" id="IPR015421">
    <property type="entry name" value="PyrdxlP-dep_Trfase_major"/>
</dbReference>
<dbReference type="InterPro" id="IPR049704">
    <property type="entry name" value="Aminotrans_3_PPA_site"/>
</dbReference>
<protein>
    <recommendedName>
        <fullName evidence="5">Acetylornithine aminotransferase</fullName>
        <shortName evidence="5">ACOAT</shortName>
        <ecNumber evidence="5">2.6.1.11</ecNumber>
    </recommendedName>
</protein>
<evidence type="ECO:0000256" key="3">
    <source>
        <dbReference type="ARBA" id="ARBA00022679"/>
    </source>
</evidence>
<evidence type="ECO:0000256" key="1">
    <source>
        <dbReference type="ARBA" id="ARBA00022576"/>
    </source>
</evidence>
<dbReference type="GO" id="GO:0006526">
    <property type="term" value="P:L-arginine biosynthetic process"/>
    <property type="evidence" value="ECO:0007669"/>
    <property type="project" value="UniProtKB-UniRule"/>
</dbReference>
<dbReference type="FunFam" id="3.40.640.10:FF:000004">
    <property type="entry name" value="Acetylornithine aminotransferase"/>
    <property type="match status" value="1"/>
</dbReference>
<dbReference type="PANTHER" id="PTHR11986">
    <property type="entry name" value="AMINOTRANSFERASE CLASS III"/>
    <property type="match status" value="1"/>
</dbReference>
<comment type="cofactor">
    <cofactor evidence="5">
        <name>pyridoxal 5'-phosphate</name>
        <dbReference type="ChEBI" id="CHEBI:597326"/>
    </cofactor>
    <text evidence="5">Binds 1 pyridoxal phosphate per subunit.</text>
</comment>
<dbReference type="PIRSF" id="PIRSF000521">
    <property type="entry name" value="Transaminase_4ab_Lys_Orn"/>
    <property type="match status" value="1"/>
</dbReference>
<dbReference type="GO" id="GO:0042802">
    <property type="term" value="F:identical protein binding"/>
    <property type="evidence" value="ECO:0007669"/>
    <property type="project" value="TreeGrafter"/>
</dbReference>
<dbReference type="NCBIfam" id="NF002797">
    <property type="entry name" value="PRK02936.1"/>
    <property type="match status" value="1"/>
</dbReference>
<feature type="binding site" evidence="5">
    <location>
        <position position="136"/>
    </location>
    <ligand>
        <name>pyridoxal 5'-phosphate</name>
        <dbReference type="ChEBI" id="CHEBI:597326"/>
    </ligand>
</feature>
<keyword evidence="1 5" id="KW-0032">Aminotransferase</keyword>
<comment type="subunit">
    <text evidence="5">Homodimer.</text>
</comment>
<dbReference type="EMBL" id="CP011361">
    <property type="protein sequence ID" value="AKG05030.1"/>
    <property type="molecule type" value="Genomic_DNA"/>
</dbReference>
<comment type="catalytic activity">
    <reaction evidence="5">
        <text>N(2)-acetyl-L-ornithine + 2-oxoglutarate = N-acetyl-L-glutamate 5-semialdehyde + L-glutamate</text>
        <dbReference type="Rhea" id="RHEA:18049"/>
        <dbReference type="ChEBI" id="CHEBI:16810"/>
        <dbReference type="ChEBI" id="CHEBI:29123"/>
        <dbReference type="ChEBI" id="CHEBI:29985"/>
        <dbReference type="ChEBI" id="CHEBI:57805"/>
        <dbReference type="EC" id="2.6.1.11"/>
    </reaction>
</comment>
<dbReference type="Gene3D" id="3.90.1150.10">
    <property type="entry name" value="Aspartate Aminotransferase, domain 1"/>
    <property type="match status" value="1"/>
</dbReference>
<keyword evidence="2 5" id="KW-0028">Amino-acid biosynthesis</keyword>
<dbReference type="InterPro" id="IPR050103">
    <property type="entry name" value="Class-III_PLP-dep_AT"/>
</dbReference>
<dbReference type="NCBIfam" id="NF002325">
    <property type="entry name" value="PRK01278.1"/>
    <property type="match status" value="1"/>
</dbReference>
<dbReference type="GO" id="GO:0030170">
    <property type="term" value="F:pyridoxal phosphate binding"/>
    <property type="evidence" value="ECO:0007669"/>
    <property type="project" value="InterPro"/>
</dbReference>
<dbReference type="KEGG" id="sje:AAV35_009590"/>
<dbReference type="InterPro" id="IPR015422">
    <property type="entry name" value="PyrdxlP-dep_Trfase_small"/>
</dbReference>
<comment type="miscellaneous">
    <text evidence="5">May also have succinyldiaminopimelate aminotransferase activity, thus carrying out the corresponding step in lysine biosynthesis.</text>
</comment>
<dbReference type="SUPFAM" id="SSF53383">
    <property type="entry name" value="PLP-dependent transferases"/>
    <property type="match status" value="1"/>
</dbReference>
<feature type="binding site" evidence="5">
    <location>
        <position position="279"/>
    </location>
    <ligand>
        <name>pyridoxal 5'-phosphate</name>
        <dbReference type="ChEBI" id="CHEBI:597326"/>
    </ligand>
</feature>
<dbReference type="NCBIfam" id="TIGR00707">
    <property type="entry name" value="argD"/>
    <property type="match status" value="1"/>
</dbReference>
<dbReference type="CDD" id="cd00610">
    <property type="entry name" value="OAT_like"/>
    <property type="match status" value="1"/>
</dbReference>
<keyword evidence="5" id="KW-0055">Arginine biosynthesis</keyword>
<evidence type="ECO:0000256" key="2">
    <source>
        <dbReference type="ARBA" id="ARBA00022605"/>
    </source>
</evidence>
<dbReference type="EC" id="2.6.1.11" evidence="5"/>
<feature type="binding site" evidence="5">
    <location>
        <position position="139"/>
    </location>
    <ligand>
        <name>N(2)-acetyl-L-ornithine</name>
        <dbReference type="ChEBI" id="CHEBI:57805"/>
    </ligand>
</feature>
<dbReference type="PANTHER" id="PTHR11986:SF79">
    <property type="entry name" value="ACETYLORNITHINE AMINOTRANSFERASE, MITOCHONDRIAL"/>
    <property type="match status" value="1"/>
</dbReference>
<dbReference type="GO" id="GO:0003992">
    <property type="term" value="F:N2-acetyl-L-ornithine:2-oxoglutarate 5-aminotransferase activity"/>
    <property type="evidence" value="ECO:0007669"/>
    <property type="project" value="UniProtKB-UniRule"/>
</dbReference>
<dbReference type="AlphaFoldDB" id="A0AAC8PSG9"/>
<dbReference type="Gene3D" id="3.40.640.10">
    <property type="entry name" value="Type I PLP-dependent aspartate aminotransferase-like (Major domain)"/>
    <property type="match status" value="1"/>
</dbReference>
<organism evidence="6 7">
    <name type="scientific">Salimicrobium jeotgali</name>
    <dbReference type="NCBI Taxonomy" id="1230341"/>
    <lineage>
        <taxon>Bacteria</taxon>
        <taxon>Bacillati</taxon>
        <taxon>Bacillota</taxon>
        <taxon>Bacilli</taxon>
        <taxon>Bacillales</taxon>
        <taxon>Bacillaceae</taxon>
        <taxon>Salimicrobium</taxon>
    </lineage>
</organism>
<comment type="pathway">
    <text evidence="5">Amino-acid biosynthesis; L-arginine biosynthesis; N(2)-acetyl-L-ornithine from L-glutamate: step 4/4.</text>
</comment>
<dbReference type="InterPro" id="IPR015424">
    <property type="entry name" value="PyrdxlP-dep_Trfase"/>
</dbReference>
<feature type="binding site" evidence="5">
    <location>
        <begin position="109"/>
        <end position="110"/>
    </location>
    <ligand>
        <name>pyridoxal 5'-phosphate</name>
        <dbReference type="ChEBI" id="CHEBI:597326"/>
    </ligand>
</feature>
<keyword evidence="5" id="KW-0963">Cytoplasm</keyword>
<dbReference type="InterPro" id="IPR005814">
    <property type="entry name" value="Aminotrans_3"/>
</dbReference>
<dbReference type="InterPro" id="IPR004636">
    <property type="entry name" value="AcOrn/SuccOrn_fam"/>
</dbReference>
<evidence type="ECO:0000313" key="7">
    <source>
        <dbReference type="Proteomes" id="UP000092654"/>
    </source>
</evidence>
<keyword evidence="3 5" id="KW-0808">Transferase</keyword>
<dbReference type="RefSeq" id="WP_052034763.1">
    <property type="nucleotide sequence ID" value="NZ_AMPQ01000043.1"/>
</dbReference>
<sequence>MERHIHYKRGKGDVSVSLFPTYPRLPVTLTDAEGTIVRDDDNNEYLDFTSGIGVNNLGHRPVAVQRAIEEQMNRLWHVSNIFPVPAQKEAAEILTSHSSMDAVFFCNSGAEANEAAIKLARKHTGKNKVVTFGQSFHGRSFATMAATGQEKVRQGFGRMLEPFDYAVWNDQESVEKNIDETTAACMLEIVQGEGGVRPAEQSFLEFVQDICRSRGVLLIIDEIQTGAGRTGELFAYETMGLDPDIITSAKGLGSGFPVGAMLGKAFLKDDFSPGSHGSTFGGNPLSATAARATLEEILKEGFLNDVKEKGKYMKEQLTKMVADIDGVKEVRGLGLMIGVEWEYEVKPIIDELRTEGVLVLPAGPDVIRLLPPLTVTTAQIDAALRILDEVFHRKA</sequence>
<proteinExistence type="inferred from homology"/>
<dbReference type="GO" id="GO:0005737">
    <property type="term" value="C:cytoplasm"/>
    <property type="evidence" value="ECO:0007669"/>
    <property type="project" value="UniProtKB-SubCell"/>
</dbReference>